<evidence type="ECO:0000256" key="1">
    <source>
        <dbReference type="ARBA" id="ARBA00022737"/>
    </source>
</evidence>
<dbReference type="AlphaFoldDB" id="A0A8R1E2Z3"/>
<dbReference type="SUPFAM" id="SSF48403">
    <property type="entry name" value="Ankyrin repeat"/>
    <property type="match status" value="1"/>
</dbReference>
<dbReference type="EnsemblMetazoa" id="CJA21114a.1">
    <property type="protein sequence ID" value="CJA21114a.1"/>
    <property type="gene ID" value="WBGene00176686"/>
</dbReference>
<dbReference type="PANTHER" id="PTHR24173">
    <property type="entry name" value="ANKYRIN REPEAT CONTAINING"/>
    <property type="match status" value="1"/>
</dbReference>
<dbReference type="InterPro" id="IPR036770">
    <property type="entry name" value="Ankyrin_rpt-contain_sf"/>
</dbReference>
<dbReference type="InterPro" id="IPR002110">
    <property type="entry name" value="Ankyrin_rpt"/>
</dbReference>
<dbReference type="SMART" id="SM00248">
    <property type="entry name" value="ANK"/>
    <property type="match status" value="5"/>
</dbReference>
<reference evidence="5" key="1">
    <citation type="submission" date="2010-08" db="EMBL/GenBank/DDBJ databases">
        <authorList>
            <consortium name="Caenorhabditis japonica Sequencing Consortium"/>
            <person name="Wilson R.K."/>
        </authorList>
    </citation>
    <scope>NUCLEOTIDE SEQUENCE [LARGE SCALE GENOMIC DNA]</scope>
    <source>
        <strain evidence="5">DF5081</strain>
    </source>
</reference>
<sequence>MGLNGYHFRSVIYNAAEQGNLKRIQVFTEPWKTNRAWVQDVFNEPEERDPDVIAGKKESTIELCKVLQIGADPSVRGCVEFDNDNIKGTPPLWAASAAGHLGIVKLLVEQANADVNQATNTQSTPLRGACYDGHLDIVKYLLEHGADPHLPNRHGHTCLMIASYRNKVGIVEELLSFGVDVNKQTERGNSALHDAAESGNIEVVNLLFEHGAKMVKDLHGVDPLICAAQSGCPEVLEVLKQHEPSAIRRRDALKLIGATFMDKKMDAMAAMDYWRQAMDVELSEDDQKIVSVFLKVFMVYKNGFF</sequence>
<dbReference type="PROSITE" id="PS50297">
    <property type="entry name" value="ANK_REP_REGION"/>
    <property type="match status" value="3"/>
</dbReference>
<dbReference type="GO" id="GO:0000151">
    <property type="term" value="C:ubiquitin ligase complex"/>
    <property type="evidence" value="ECO:0007669"/>
    <property type="project" value="TreeGrafter"/>
</dbReference>
<proteinExistence type="predicted"/>
<feature type="repeat" description="ANK" evidence="3">
    <location>
        <begin position="121"/>
        <end position="153"/>
    </location>
</feature>
<evidence type="ECO:0000313" key="4">
    <source>
        <dbReference type="EnsemblMetazoa" id="CJA21114a.1"/>
    </source>
</evidence>
<name>A0A8R1E2Z3_CAEJA</name>
<protein>
    <submittedName>
        <fullName evidence="4">ANK_REP_REGION domain-containing protein</fullName>
    </submittedName>
</protein>
<accession>A0A8R1E2Z3</accession>
<keyword evidence="5" id="KW-1185">Reference proteome</keyword>
<evidence type="ECO:0000256" key="3">
    <source>
        <dbReference type="PROSITE-ProRule" id="PRU00023"/>
    </source>
</evidence>
<feature type="repeat" description="ANK" evidence="3">
    <location>
        <begin position="154"/>
        <end position="186"/>
    </location>
</feature>
<keyword evidence="2 3" id="KW-0040">ANK repeat</keyword>
<dbReference type="Gene3D" id="1.25.40.20">
    <property type="entry name" value="Ankyrin repeat-containing domain"/>
    <property type="match status" value="2"/>
</dbReference>
<organism evidence="4 5">
    <name type="scientific">Caenorhabditis japonica</name>
    <dbReference type="NCBI Taxonomy" id="281687"/>
    <lineage>
        <taxon>Eukaryota</taxon>
        <taxon>Metazoa</taxon>
        <taxon>Ecdysozoa</taxon>
        <taxon>Nematoda</taxon>
        <taxon>Chromadorea</taxon>
        <taxon>Rhabditida</taxon>
        <taxon>Rhabditina</taxon>
        <taxon>Rhabditomorpha</taxon>
        <taxon>Rhabditoidea</taxon>
        <taxon>Rhabditidae</taxon>
        <taxon>Peloderinae</taxon>
        <taxon>Caenorhabditis</taxon>
    </lineage>
</organism>
<dbReference type="GO" id="GO:0006511">
    <property type="term" value="P:ubiquitin-dependent protein catabolic process"/>
    <property type="evidence" value="ECO:0007669"/>
    <property type="project" value="TreeGrafter"/>
</dbReference>
<dbReference type="Pfam" id="PF12796">
    <property type="entry name" value="Ank_2"/>
    <property type="match status" value="2"/>
</dbReference>
<dbReference type="PANTHER" id="PTHR24173:SF85">
    <property type="entry name" value="PROTEIN FEM-1 HOMOLOG CG6966"/>
    <property type="match status" value="1"/>
</dbReference>
<evidence type="ECO:0000256" key="2">
    <source>
        <dbReference type="ARBA" id="ARBA00023043"/>
    </source>
</evidence>
<reference evidence="4" key="2">
    <citation type="submission" date="2022-06" db="UniProtKB">
        <authorList>
            <consortium name="EnsemblMetazoa"/>
        </authorList>
    </citation>
    <scope>IDENTIFICATION</scope>
    <source>
        <strain evidence="4">DF5081</strain>
    </source>
</reference>
<dbReference type="PROSITE" id="PS50088">
    <property type="entry name" value="ANK_REPEAT"/>
    <property type="match status" value="3"/>
</dbReference>
<evidence type="ECO:0000313" key="5">
    <source>
        <dbReference type="Proteomes" id="UP000005237"/>
    </source>
</evidence>
<dbReference type="Proteomes" id="UP000005237">
    <property type="component" value="Unassembled WGS sequence"/>
</dbReference>
<keyword evidence="1" id="KW-0677">Repeat</keyword>
<feature type="repeat" description="ANK" evidence="3">
    <location>
        <begin position="187"/>
        <end position="214"/>
    </location>
</feature>